<evidence type="ECO:0000313" key="10">
    <source>
        <dbReference type="EMBL" id="KGN42019.1"/>
    </source>
</evidence>
<keyword evidence="6 9" id="KW-1133">Transmembrane helix</keyword>
<evidence type="ECO:0000256" key="1">
    <source>
        <dbReference type="ARBA" id="ARBA00004651"/>
    </source>
</evidence>
<dbReference type="PANTHER" id="PTHR21716:SF53">
    <property type="entry name" value="PERMEASE PERM-RELATED"/>
    <property type="match status" value="1"/>
</dbReference>
<dbReference type="GO" id="GO:0005886">
    <property type="term" value="C:plasma membrane"/>
    <property type="evidence" value="ECO:0007669"/>
    <property type="project" value="UniProtKB-SubCell"/>
</dbReference>
<keyword evidence="11" id="KW-1185">Reference proteome</keyword>
<dbReference type="GO" id="GO:0055085">
    <property type="term" value="P:transmembrane transport"/>
    <property type="evidence" value="ECO:0007669"/>
    <property type="project" value="TreeGrafter"/>
</dbReference>
<sequence length="438" mass="46066">MPSGRVGRADPADLPRLGMPAPAEAPTPGPGHHTAATAHPTGHPVPDLDPAHQPVAWQVPWGVRTASEWSWRVILIAAAILGGLWLFAHLSEVTVPIVVALLLAALLLPVTRFLTRALPRGAAAGLTVLGTLAFTIGALSFVGSQFTSQFGDIQAQVGQGIDEIRVWFRQTFGISDTQVDQWIDRAREQLSSGDSSVGQTAAQAGLTVTHLVAGFFIALFALFFFLYEGERIWAWVVRLFPRDSRERVHSSGVIAWGQLSAFTRATILVAAVDALGIGVVAGVLGVPFASGVAVLVFFGAFVPVIGALISGAVPVLLALVALGPVQALIMLGGVIAVQQVESHVLQPFLLGRAVRVHPLGVILGIAAGVVVAGIIGALIAVPLVAVLNAVGHHLLDGDEVPDEADDLLTPQEQERTDLDVAHERRLDEQALEGRLPGR</sequence>
<gene>
    <name evidence="10" type="ORF">N801_03100</name>
</gene>
<evidence type="ECO:0000256" key="8">
    <source>
        <dbReference type="SAM" id="MobiDB-lite"/>
    </source>
</evidence>
<feature type="compositionally biased region" description="Low complexity" evidence="8">
    <location>
        <begin position="30"/>
        <end position="44"/>
    </location>
</feature>
<feature type="compositionally biased region" description="Basic and acidic residues" evidence="8">
    <location>
        <begin position="412"/>
        <end position="428"/>
    </location>
</feature>
<dbReference type="InterPro" id="IPR002549">
    <property type="entry name" value="AI-2E-like"/>
</dbReference>
<feature type="transmembrane region" description="Helical" evidence="9">
    <location>
        <begin position="284"/>
        <end position="309"/>
    </location>
</feature>
<comment type="similarity">
    <text evidence="2">Belongs to the autoinducer-2 exporter (AI-2E) (TC 2.A.86) family.</text>
</comment>
<feature type="transmembrane region" description="Helical" evidence="9">
    <location>
        <begin position="122"/>
        <end position="142"/>
    </location>
</feature>
<feature type="transmembrane region" description="Helical" evidence="9">
    <location>
        <begin position="316"/>
        <end position="340"/>
    </location>
</feature>
<accession>A0A0A0JZ99</accession>
<comment type="subcellular location">
    <subcellularLocation>
        <location evidence="1">Cell membrane</location>
        <topology evidence="1">Multi-pass membrane protein</topology>
    </subcellularLocation>
</comment>
<evidence type="ECO:0000256" key="5">
    <source>
        <dbReference type="ARBA" id="ARBA00022692"/>
    </source>
</evidence>
<evidence type="ECO:0000256" key="6">
    <source>
        <dbReference type="ARBA" id="ARBA00022989"/>
    </source>
</evidence>
<dbReference type="Proteomes" id="UP000030013">
    <property type="component" value="Unassembled WGS sequence"/>
</dbReference>
<dbReference type="EMBL" id="AVPL01000009">
    <property type="protein sequence ID" value="KGN42019.1"/>
    <property type="molecule type" value="Genomic_DNA"/>
</dbReference>
<evidence type="ECO:0000256" key="4">
    <source>
        <dbReference type="ARBA" id="ARBA00022475"/>
    </source>
</evidence>
<feature type="transmembrane region" description="Helical" evidence="9">
    <location>
        <begin position="93"/>
        <end position="110"/>
    </location>
</feature>
<dbReference type="AlphaFoldDB" id="A0A0A0JZ99"/>
<reference evidence="10 11" key="1">
    <citation type="submission" date="2013-08" db="EMBL/GenBank/DDBJ databases">
        <title>The genome sequence of Knoellia aerolata.</title>
        <authorList>
            <person name="Zhu W."/>
            <person name="Wang G."/>
        </authorList>
    </citation>
    <scope>NUCLEOTIDE SEQUENCE [LARGE SCALE GENOMIC DNA]</scope>
    <source>
        <strain evidence="10 11">DSM 18566</strain>
    </source>
</reference>
<evidence type="ECO:0000313" key="11">
    <source>
        <dbReference type="Proteomes" id="UP000030013"/>
    </source>
</evidence>
<protein>
    <recommendedName>
        <fullName evidence="12">Permease</fullName>
    </recommendedName>
</protein>
<evidence type="ECO:0008006" key="12">
    <source>
        <dbReference type="Google" id="ProtNLM"/>
    </source>
</evidence>
<organism evidence="10 11">
    <name type="scientific">Knoellia aerolata DSM 18566</name>
    <dbReference type="NCBI Taxonomy" id="1385519"/>
    <lineage>
        <taxon>Bacteria</taxon>
        <taxon>Bacillati</taxon>
        <taxon>Actinomycetota</taxon>
        <taxon>Actinomycetes</taxon>
        <taxon>Micrococcales</taxon>
        <taxon>Intrasporangiaceae</taxon>
        <taxon>Knoellia</taxon>
    </lineage>
</organism>
<dbReference type="eggNOG" id="COG0628">
    <property type="taxonomic scope" value="Bacteria"/>
</dbReference>
<feature type="transmembrane region" description="Helical" evidence="9">
    <location>
        <begin position="360"/>
        <end position="387"/>
    </location>
</feature>
<evidence type="ECO:0000256" key="9">
    <source>
        <dbReference type="SAM" id="Phobius"/>
    </source>
</evidence>
<dbReference type="PANTHER" id="PTHR21716">
    <property type="entry name" value="TRANSMEMBRANE PROTEIN"/>
    <property type="match status" value="1"/>
</dbReference>
<comment type="caution">
    <text evidence="10">The sequence shown here is derived from an EMBL/GenBank/DDBJ whole genome shotgun (WGS) entry which is preliminary data.</text>
</comment>
<name>A0A0A0JZ99_9MICO</name>
<dbReference type="OrthoDB" id="9784366at2"/>
<keyword evidence="7 9" id="KW-0472">Membrane</keyword>
<feature type="region of interest" description="Disordered" evidence="8">
    <location>
        <begin position="1"/>
        <end position="49"/>
    </location>
</feature>
<dbReference type="Pfam" id="PF01594">
    <property type="entry name" value="AI-2E_transport"/>
    <property type="match status" value="1"/>
</dbReference>
<feature type="transmembrane region" description="Helical" evidence="9">
    <location>
        <begin position="69"/>
        <end position="87"/>
    </location>
</feature>
<feature type="transmembrane region" description="Helical" evidence="9">
    <location>
        <begin position="204"/>
        <end position="227"/>
    </location>
</feature>
<feature type="region of interest" description="Disordered" evidence="8">
    <location>
        <begin position="401"/>
        <end position="438"/>
    </location>
</feature>
<keyword evidence="5 9" id="KW-0812">Transmembrane</keyword>
<evidence type="ECO:0000256" key="7">
    <source>
        <dbReference type="ARBA" id="ARBA00023136"/>
    </source>
</evidence>
<evidence type="ECO:0000256" key="3">
    <source>
        <dbReference type="ARBA" id="ARBA00022448"/>
    </source>
</evidence>
<keyword evidence="3" id="KW-0813">Transport</keyword>
<keyword evidence="4" id="KW-1003">Cell membrane</keyword>
<proteinExistence type="inferred from homology"/>
<evidence type="ECO:0000256" key="2">
    <source>
        <dbReference type="ARBA" id="ARBA00009773"/>
    </source>
</evidence>